<name>A0A9D2NRB8_9FIRM</name>
<dbReference type="Proteomes" id="UP000823896">
    <property type="component" value="Unassembled WGS sequence"/>
</dbReference>
<evidence type="ECO:0000313" key="3">
    <source>
        <dbReference type="Proteomes" id="UP000823896"/>
    </source>
</evidence>
<dbReference type="InterPro" id="IPR038078">
    <property type="entry name" value="PhoU-like_sf"/>
</dbReference>
<feature type="domain" description="PhoU" evidence="1">
    <location>
        <begin position="15"/>
        <end position="85"/>
    </location>
</feature>
<evidence type="ECO:0000313" key="2">
    <source>
        <dbReference type="EMBL" id="HJC36086.1"/>
    </source>
</evidence>
<dbReference type="Gene3D" id="1.20.58.220">
    <property type="entry name" value="Phosphate transport system protein phou homolog 2, domain 2"/>
    <property type="match status" value="1"/>
</dbReference>
<evidence type="ECO:0000259" key="1">
    <source>
        <dbReference type="Pfam" id="PF01895"/>
    </source>
</evidence>
<dbReference type="AlphaFoldDB" id="A0A9D2NRB8"/>
<dbReference type="EMBL" id="DWWM01000019">
    <property type="protein sequence ID" value="HJC36086.1"/>
    <property type="molecule type" value="Genomic_DNA"/>
</dbReference>
<reference evidence="2" key="2">
    <citation type="submission" date="2021-04" db="EMBL/GenBank/DDBJ databases">
        <authorList>
            <person name="Gilroy R."/>
        </authorList>
    </citation>
    <scope>NUCLEOTIDE SEQUENCE</scope>
    <source>
        <strain evidence="2">CHK187-11901</strain>
    </source>
</reference>
<organism evidence="2 3">
    <name type="scientific">Candidatus Merdibacter merdavium</name>
    <dbReference type="NCBI Taxonomy" id="2838692"/>
    <lineage>
        <taxon>Bacteria</taxon>
        <taxon>Bacillati</taxon>
        <taxon>Bacillota</taxon>
        <taxon>Erysipelotrichia</taxon>
        <taxon>Erysipelotrichales</taxon>
        <taxon>Erysipelotrichaceae</taxon>
        <taxon>Merdibacter</taxon>
    </lineage>
</organism>
<protein>
    <recommendedName>
        <fullName evidence="1">PhoU domain-containing protein</fullName>
    </recommendedName>
</protein>
<dbReference type="InterPro" id="IPR026022">
    <property type="entry name" value="PhoU_dom"/>
</dbReference>
<gene>
    <name evidence="2" type="ORF">H9702_03020</name>
</gene>
<dbReference type="SUPFAM" id="SSF109755">
    <property type="entry name" value="PhoU-like"/>
    <property type="match status" value="1"/>
</dbReference>
<comment type="caution">
    <text evidence="2">The sequence shown here is derived from an EMBL/GenBank/DDBJ whole genome shotgun (WGS) entry which is preliminary data.</text>
</comment>
<sequence>MNLEIRTERLTNSVVSMCETLCSQHEICIQMLERKEYQTAYKVMKKEQRISRMAEMINHQVMELMPLVQPVPATLRRLLVSSHVSFELLHMRSSARAAAEFADSCEDEELRIYVEELERSLILTLRVVIGMYDRDSLDDMKTAAQRIAMTESIIGEFTRMTNAESTWPQLTESIRQMLCGIRNICEDVSYLCTGEIKETSELRS</sequence>
<reference evidence="2" key="1">
    <citation type="journal article" date="2021" name="PeerJ">
        <title>Extensive microbial diversity within the chicken gut microbiome revealed by metagenomics and culture.</title>
        <authorList>
            <person name="Gilroy R."/>
            <person name="Ravi A."/>
            <person name="Getino M."/>
            <person name="Pursley I."/>
            <person name="Horton D.L."/>
            <person name="Alikhan N.F."/>
            <person name="Baker D."/>
            <person name="Gharbi K."/>
            <person name="Hall N."/>
            <person name="Watson M."/>
            <person name="Adriaenssens E.M."/>
            <person name="Foster-Nyarko E."/>
            <person name="Jarju S."/>
            <person name="Secka A."/>
            <person name="Antonio M."/>
            <person name="Oren A."/>
            <person name="Chaudhuri R.R."/>
            <person name="La Ragione R."/>
            <person name="Hildebrand F."/>
            <person name="Pallen M.J."/>
        </authorList>
    </citation>
    <scope>NUCLEOTIDE SEQUENCE</scope>
    <source>
        <strain evidence="2">CHK187-11901</strain>
    </source>
</reference>
<proteinExistence type="predicted"/>
<accession>A0A9D2NRB8</accession>
<dbReference type="Pfam" id="PF01895">
    <property type="entry name" value="PhoU"/>
    <property type="match status" value="1"/>
</dbReference>